<dbReference type="FunFam" id="3.40.50.1970:FF:000003">
    <property type="entry name" value="Alcohol dehydrogenase, iron-containing"/>
    <property type="match status" value="1"/>
</dbReference>
<dbReference type="OrthoDB" id="339764at2759"/>
<gene>
    <name evidence="5" type="ORF">Vbra_10312</name>
</gene>
<dbReference type="InParanoid" id="A0A0G4GTZ2"/>
<dbReference type="PROSITE" id="PS50011">
    <property type="entry name" value="PROTEIN_KINASE_DOM"/>
    <property type="match status" value="1"/>
</dbReference>
<proteinExistence type="inferred from homology"/>
<dbReference type="SUPFAM" id="SSF56112">
    <property type="entry name" value="Protein kinase-like (PK-like)"/>
    <property type="match status" value="1"/>
</dbReference>
<evidence type="ECO:0000259" key="4">
    <source>
        <dbReference type="PROSITE" id="PS50011"/>
    </source>
</evidence>
<protein>
    <recommendedName>
        <fullName evidence="4">Protein kinase domain-containing protein</fullName>
    </recommendedName>
</protein>
<dbReference type="Gene3D" id="1.20.1090.10">
    <property type="entry name" value="Dehydroquinate synthase-like - alpha domain"/>
    <property type="match status" value="1"/>
</dbReference>
<dbReference type="CDD" id="cd08551">
    <property type="entry name" value="Fe-ADH"/>
    <property type="match status" value="1"/>
</dbReference>
<reference evidence="5 6" key="1">
    <citation type="submission" date="2014-11" db="EMBL/GenBank/DDBJ databases">
        <authorList>
            <person name="Zhu J."/>
            <person name="Qi W."/>
            <person name="Song R."/>
        </authorList>
    </citation>
    <scope>NUCLEOTIDE SEQUENCE [LARGE SCALE GENOMIC DNA]</scope>
</reference>
<dbReference type="SUPFAM" id="SSF56796">
    <property type="entry name" value="Dehydroquinate synthase-like"/>
    <property type="match status" value="1"/>
</dbReference>
<comment type="similarity">
    <text evidence="1">Belongs to the iron-containing alcohol dehydrogenase family.</text>
</comment>
<name>A0A0G4GTZ2_VITBC</name>
<dbReference type="Pfam" id="PF00465">
    <property type="entry name" value="Fe-ADH"/>
    <property type="match status" value="1"/>
</dbReference>
<dbReference type="AlphaFoldDB" id="A0A0G4GTZ2"/>
<keyword evidence="6" id="KW-1185">Reference proteome</keyword>
<dbReference type="PANTHER" id="PTHR11496">
    <property type="entry name" value="ALCOHOL DEHYDROGENASE"/>
    <property type="match status" value="1"/>
</dbReference>
<dbReference type="InterPro" id="IPR000719">
    <property type="entry name" value="Prot_kinase_dom"/>
</dbReference>
<dbReference type="VEuPathDB" id="CryptoDB:Vbra_10312"/>
<dbReference type="STRING" id="1169540.A0A0G4GTZ2"/>
<keyword evidence="2" id="KW-0560">Oxidoreductase</keyword>
<evidence type="ECO:0000256" key="3">
    <source>
        <dbReference type="ARBA" id="ARBA00023027"/>
    </source>
</evidence>
<keyword evidence="3" id="KW-0520">NAD</keyword>
<evidence type="ECO:0000256" key="2">
    <source>
        <dbReference type="ARBA" id="ARBA00023002"/>
    </source>
</evidence>
<dbReference type="GO" id="GO:0005524">
    <property type="term" value="F:ATP binding"/>
    <property type="evidence" value="ECO:0007669"/>
    <property type="project" value="InterPro"/>
</dbReference>
<dbReference type="InterPro" id="IPR001670">
    <property type="entry name" value="ADH_Fe/GldA"/>
</dbReference>
<evidence type="ECO:0000256" key="1">
    <source>
        <dbReference type="ARBA" id="ARBA00007358"/>
    </source>
</evidence>
<dbReference type="GO" id="GO:0004672">
    <property type="term" value="F:protein kinase activity"/>
    <property type="evidence" value="ECO:0007669"/>
    <property type="project" value="InterPro"/>
</dbReference>
<dbReference type="Pfam" id="PF25137">
    <property type="entry name" value="ADH_Fe_C"/>
    <property type="match status" value="1"/>
</dbReference>
<dbReference type="PROSITE" id="PS00913">
    <property type="entry name" value="ADH_IRON_1"/>
    <property type="match status" value="1"/>
</dbReference>
<dbReference type="PANTHER" id="PTHR11496:SF102">
    <property type="entry name" value="ALCOHOL DEHYDROGENASE 4"/>
    <property type="match status" value="1"/>
</dbReference>
<sequence>MKPMSTRKVCELKFVYCHVLTVDADGNPQTEVPDVYTFWKKKKQRDALKKLDSHGQFAASTGEKYQIRSSAGAHGVVVFADIDEAHIDKPFGFPEDKLKTSPDEKVKLLPVVVKLSKHEYQSGVQELELAKEKTAYKDLWQTAQAERILDAIPRIPHFYEPKSAKGAKEYLIIDEMAGVPVGEVLDMMQDFVINKKAGIDPNATVSVKGRVSLVGDEGRDLSSVEMPFWRFLMLLLLEGVYHMHGHGMHHCDMNDGNILLPLQKEAIDEPFGFQIPGKDGAMVSTEISAHNLQLIDISRMITTKPEKFGPCLPLFQPDIARLGCMLYWIVHVTLAQTPGHQKALEMLSALLDPAKSCLVNSRELKRNELIQCLTDDRLPAGTEAEGRRQLLIAGLRSPYLIAKTFDLGGKQRDVDLRGGLMERPWDARGHVTPKYEKLIGWMQASCSRRGEDDLMREIASLALDANLSQGQSINSRVAAVQAVRQSISRMQVFRCPTRLLIRPGILHGALTSLLNELPTGRVLLVTDQGLRSSRWCHTAMDAIRTAAGAPRELSVFDSIEVNPRLSTARKIGEMAVSEGASAVVALGGGSAIDAGKAGAMLATNMSSESADDALLRFVGRNKFVHRPLHFVAIPTTCGTGSECTWVSVLSHPKTRRKVSIKGDGMYPYAAIVDAELLTTLPVHLIAQTAFDALTHAMEAFTGLPANPVSDALAIRSIQLILVHLPAAVAATSAPPSEPLEEGAILYPFKALAEASTMAGLAFSNSDVGGVHCLSESIGGAYDVPHGLANATLLVPYFSSCLRRAVEGEGEGGRGTRLEERLFEIASAALTAVKEANSGRNTNTEDESWYGHLRDHVDKSTELPATEWLLWSIRDIQQRVGGIPERFDTASFNQPFDMEWVAREAVLNNSNPSCPLEMTERDYEAVMSEVT</sequence>
<dbReference type="InterPro" id="IPR011009">
    <property type="entry name" value="Kinase-like_dom_sf"/>
</dbReference>
<accession>A0A0G4GTZ2</accession>
<evidence type="ECO:0000313" key="6">
    <source>
        <dbReference type="Proteomes" id="UP000041254"/>
    </source>
</evidence>
<organism evidence="5 6">
    <name type="scientific">Vitrella brassicaformis (strain CCMP3155)</name>
    <dbReference type="NCBI Taxonomy" id="1169540"/>
    <lineage>
        <taxon>Eukaryota</taxon>
        <taxon>Sar</taxon>
        <taxon>Alveolata</taxon>
        <taxon>Colpodellida</taxon>
        <taxon>Vitrellaceae</taxon>
        <taxon>Vitrella</taxon>
    </lineage>
</organism>
<feature type="domain" description="Protein kinase" evidence="4">
    <location>
        <begin position="63"/>
        <end position="400"/>
    </location>
</feature>
<dbReference type="Gene3D" id="3.40.50.1970">
    <property type="match status" value="1"/>
</dbReference>
<dbReference type="EMBL" id="CDMY01000802">
    <property type="protein sequence ID" value="CEM34088.1"/>
    <property type="molecule type" value="Genomic_DNA"/>
</dbReference>
<evidence type="ECO:0000313" key="5">
    <source>
        <dbReference type="EMBL" id="CEM34088.1"/>
    </source>
</evidence>
<dbReference type="GO" id="GO:0046872">
    <property type="term" value="F:metal ion binding"/>
    <property type="evidence" value="ECO:0007669"/>
    <property type="project" value="InterPro"/>
</dbReference>
<dbReference type="GO" id="GO:0004022">
    <property type="term" value="F:alcohol dehydrogenase (NAD+) activity"/>
    <property type="evidence" value="ECO:0007669"/>
    <property type="project" value="TreeGrafter"/>
</dbReference>
<dbReference type="InterPro" id="IPR056798">
    <property type="entry name" value="ADH_Fe_C"/>
</dbReference>
<dbReference type="InterPro" id="IPR018211">
    <property type="entry name" value="ADH_Fe_CS"/>
</dbReference>
<dbReference type="Proteomes" id="UP000041254">
    <property type="component" value="Unassembled WGS sequence"/>
</dbReference>
<dbReference type="InterPro" id="IPR039697">
    <property type="entry name" value="Alcohol_dehydrogenase_Fe"/>
</dbReference>